<dbReference type="AlphaFoldDB" id="A0AAE3QWV6"/>
<dbReference type="Pfam" id="PF13568">
    <property type="entry name" value="OMP_b-brl_2"/>
    <property type="match status" value="1"/>
</dbReference>
<evidence type="ECO:0000259" key="1">
    <source>
        <dbReference type="Pfam" id="PF13568"/>
    </source>
</evidence>
<dbReference type="RefSeq" id="WP_313986344.1">
    <property type="nucleotide sequence ID" value="NZ_JASJOS010000016.1"/>
</dbReference>
<dbReference type="SUPFAM" id="SSF56925">
    <property type="entry name" value="OMPA-like"/>
    <property type="match status" value="1"/>
</dbReference>
<dbReference type="InterPro" id="IPR011250">
    <property type="entry name" value="OMP/PagP_B-barrel"/>
</dbReference>
<proteinExistence type="predicted"/>
<dbReference type="InterPro" id="IPR025665">
    <property type="entry name" value="Beta-barrel_OMP_2"/>
</dbReference>
<name>A0AAE3QWV6_9BACT</name>
<protein>
    <submittedName>
        <fullName evidence="2">Porin family protein</fullName>
    </submittedName>
</protein>
<comment type="caution">
    <text evidence="2">The sequence shown here is derived from an EMBL/GenBank/DDBJ whole genome shotgun (WGS) entry which is preliminary data.</text>
</comment>
<reference evidence="2" key="1">
    <citation type="submission" date="2023-05" db="EMBL/GenBank/DDBJ databases">
        <authorList>
            <person name="Zhang X."/>
        </authorList>
    </citation>
    <scope>NUCLEOTIDE SEQUENCE</scope>
    <source>
        <strain evidence="2">YF14B1</strain>
    </source>
</reference>
<gene>
    <name evidence="2" type="ORF">QNI16_29670</name>
</gene>
<dbReference type="EMBL" id="JASJOS010000016">
    <property type="protein sequence ID" value="MDJ1484705.1"/>
    <property type="molecule type" value="Genomic_DNA"/>
</dbReference>
<dbReference type="Proteomes" id="UP001241110">
    <property type="component" value="Unassembled WGS sequence"/>
</dbReference>
<organism evidence="2 3">
    <name type="scientific">Xanthocytophaga flava</name>
    <dbReference type="NCBI Taxonomy" id="3048013"/>
    <lineage>
        <taxon>Bacteria</taxon>
        <taxon>Pseudomonadati</taxon>
        <taxon>Bacteroidota</taxon>
        <taxon>Cytophagia</taxon>
        <taxon>Cytophagales</taxon>
        <taxon>Rhodocytophagaceae</taxon>
        <taxon>Xanthocytophaga</taxon>
    </lineage>
</organism>
<evidence type="ECO:0000313" key="3">
    <source>
        <dbReference type="Proteomes" id="UP001241110"/>
    </source>
</evidence>
<sequence>MNKSILYTFFLGICLVGSVQHINAQSFTMGPKLGGNIKDLQGKGATNYNVLPDFNVGFSWNYTGNSSLNFGGEILYSRQGGRLRNTIKVTSRTTLNYIAVPLLLKYYFWSRTRSTPFFFAGPQFSYLLGAHNSLAGNITPQFKKTDVSAILGFGIRMQLEKIWWVVDARVAPGITNISQAEPTVRNSVVSVNTSFEFGSKKRARRGLH</sequence>
<feature type="domain" description="Outer membrane protein beta-barrel" evidence="1">
    <location>
        <begin position="23"/>
        <end position="178"/>
    </location>
</feature>
<evidence type="ECO:0000313" key="2">
    <source>
        <dbReference type="EMBL" id="MDJ1484705.1"/>
    </source>
</evidence>
<accession>A0AAE3QWV6</accession>